<protein>
    <submittedName>
        <fullName evidence="5">Rab-GAP TBC domain-containing protein</fullName>
    </submittedName>
</protein>
<dbReference type="GO" id="GO:0005737">
    <property type="term" value="C:cytoplasm"/>
    <property type="evidence" value="ECO:0007669"/>
    <property type="project" value="UniProtKB-ARBA"/>
</dbReference>
<evidence type="ECO:0000313" key="4">
    <source>
        <dbReference type="Proteomes" id="UP000038045"/>
    </source>
</evidence>
<sequence>MDGIRRTSTSSSSGTSSSHQTSPGSYYSAGSRKVTHHRPPYTEEWSRCFHGRIQPSLLKQFALEGDLRTSKMRSIYWRLFLKVLPIDKDEWPTIIERYRCEYEELKMKHFTDPRDSLEMDPETNNPLSLTENCPWRQFFCNNELRGQIKKDVDRAFPEISFFKESGTREIMNNVLFIYGKEHPHIEYKQGMHEILGPLLFILKYDQDNFQTLREKNFMNSLNESDKRLLNFLNDPQYREHDVYQMFSEVMLLIGSWYIFSDDNTKTNESEESTGNIGNIPRKRKISVSTYQSNLFNQCIDKPSYSAILDKLDQITEVLLKEIDNTLYLHLKQLNIPPQVYGLRWLRLLFGREFSLPDLLYIWDVILSDDDPLVMVDFIFITLLIQIRNELLSSDYNSCLQYLMRYPPIKYPMPKMSGPLNFSNITLSGQVHPNADRNKKYVSMSNDIRESRKNKENENSASSTISSGRENDEGSLRNSTDNLKETYEFEMTTVSRRHTFSNGGVHESKYSSTEFQEYESMKKQIDSLQQAAINSETKQFEASQRLYGIISGIKQLAIEKEIKKQLIKSIGDVAAKLTYSSINEASIRNVTLPTDPSPSREGVEVATEAKST</sequence>
<feature type="compositionally biased region" description="Basic and acidic residues" evidence="2">
    <location>
        <begin position="447"/>
        <end position="457"/>
    </location>
</feature>
<keyword evidence="4" id="KW-1185">Reference proteome</keyword>
<feature type="region of interest" description="Disordered" evidence="2">
    <location>
        <begin position="589"/>
        <end position="611"/>
    </location>
</feature>
<accession>A0A0N4ZEJ5</accession>
<dbReference type="SMART" id="SM00164">
    <property type="entry name" value="TBC"/>
    <property type="match status" value="1"/>
</dbReference>
<keyword evidence="1" id="KW-0343">GTPase activation</keyword>
<evidence type="ECO:0000313" key="5">
    <source>
        <dbReference type="WBParaSite" id="PTRK_0000609400.1"/>
    </source>
</evidence>
<feature type="domain" description="Rab-GAP TBC" evidence="3">
    <location>
        <begin position="67"/>
        <end position="369"/>
    </location>
</feature>
<dbReference type="PANTHER" id="PTHR22957">
    <property type="entry name" value="TBC1 DOMAIN FAMILY MEMBER GTPASE-ACTIVATING PROTEIN"/>
    <property type="match status" value="1"/>
</dbReference>
<dbReference type="InterPro" id="IPR035969">
    <property type="entry name" value="Rab-GAP_TBC_sf"/>
</dbReference>
<dbReference type="WBParaSite" id="PTRK_0000609400.1">
    <property type="protein sequence ID" value="PTRK_0000609400.1"/>
    <property type="gene ID" value="PTRK_0000609400"/>
</dbReference>
<feature type="region of interest" description="Disordered" evidence="2">
    <location>
        <begin position="1"/>
        <end position="35"/>
    </location>
</feature>
<dbReference type="GO" id="GO:0005096">
    <property type="term" value="F:GTPase activator activity"/>
    <property type="evidence" value="ECO:0007669"/>
    <property type="project" value="UniProtKB-KW"/>
</dbReference>
<dbReference type="Pfam" id="PF00566">
    <property type="entry name" value="RabGAP-TBC"/>
    <property type="match status" value="2"/>
</dbReference>
<evidence type="ECO:0000256" key="2">
    <source>
        <dbReference type="SAM" id="MobiDB-lite"/>
    </source>
</evidence>
<dbReference type="PROSITE" id="PS50086">
    <property type="entry name" value="TBC_RABGAP"/>
    <property type="match status" value="1"/>
</dbReference>
<evidence type="ECO:0000256" key="1">
    <source>
        <dbReference type="ARBA" id="ARBA00022468"/>
    </source>
</evidence>
<reference evidence="5" key="1">
    <citation type="submission" date="2017-02" db="UniProtKB">
        <authorList>
            <consortium name="WormBaseParasite"/>
        </authorList>
    </citation>
    <scope>IDENTIFICATION</scope>
</reference>
<dbReference type="Gene3D" id="1.10.472.80">
    <property type="entry name" value="Ypt/Rab-GAP domain of gyp1p, domain 3"/>
    <property type="match status" value="1"/>
</dbReference>
<feature type="compositionally biased region" description="Polar residues" evidence="2">
    <location>
        <begin position="458"/>
        <end position="467"/>
    </location>
</feature>
<dbReference type="SUPFAM" id="SSF47923">
    <property type="entry name" value="Ypt/Rab-GAP domain of gyp1p"/>
    <property type="match status" value="2"/>
</dbReference>
<feature type="region of interest" description="Disordered" evidence="2">
    <location>
        <begin position="447"/>
        <end position="480"/>
    </location>
</feature>
<dbReference type="AlphaFoldDB" id="A0A0N4ZEJ5"/>
<dbReference type="FunFam" id="1.10.472.80:FF:000038">
    <property type="entry name" value="TBC1 domain family member 5"/>
    <property type="match status" value="1"/>
</dbReference>
<dbReference type="PANTHER" id="PTHR22957:SF337">
    <property type="entry name" value="TBC1 DOMAIN FAMILY MEMBER 5"/>
    <property type="match status" value="1"/>
</dbReference>
<dbReference type="STRING" id="131310.A0A0N4ZEJ5"/>
<dbReference type="InterPro" id="IPR000195">
    <property type="entry name" value="Rab-GAP-TBC_dom"/>
</dbReference>
<dbReference type="FunFam" id="1.10.8.270:FF:000011">
    <property type="entry name" value="TBC1 domain family member 5"/>
    <property type="match status" value="1"/>
</dbReference>
<dbReference type="Gene3D" id="1.10.8.270">
    <property type="entry name" value="putative rabgap domain of human tbc1 domain family member 14 like domains"/>
    <property type="match status" value="1"/>
</dbReference>
<organism evidence="4 5">
    <name type="scientific">Parastrongyloides trichosuri</name>
    <name type="common">Possum-specific nematode worm</name>
    <dbReference type="NCBI Taxonomy" id="131310"/>
    <lineage>
        <taxon>Eukaryota</taxon>
        <taxon>Metazoa</taxon>
        <taxon>Ecdysozoa</taxon>
        <taxon>Nematoda</taxon>
        <taxon>Chromadorea</taxon>
        <taxon>Rhabditida</taxon>
        <taxon>Tylenchina</taxon>
        <taxon>Panagrolaimomorpha</taxon>
        <taxon>Strongyloidoidea</taxon>
        <taxon>Strongyloididae</taxon>
        <taxon>Parastrongyloides</taxon>
    </lineage>
</organism>
<proteinExistence type="predicted"/>
<evidence type="ECO:0000259" key="3">
    <source>
        <dbReference type="PROSITE" id="PS50086"/>
    </source>
</evidence>
<name>A0A0N4ZEJ5_PARTI</name>
<dbReference type="Proteomes" id="UP000038045">
    <property type="component" value="Unplaced"/>
</dbReference>
<feature type="compositionally biased region" description="Low complexity" evidence="2">
    <location>
        <begin position="7"/>
        <end position="28"/>
    </location>
</feature>